<dbReference type="SUPFAM" id="SSF49303">
    <property type="entry name" value="beta-Galactosidase/glucuronidase domain"/>
    <property type="match status" value="1"/>
</dbReference>
<dbReference type="EMBL" id="JAVFWO010000004">
    <property type="protein sequence ID" value="MDQ7879273.1"/>
    <property type="molecule type" value="Genomic_DNA"/>
</dbReference>
<accession>A0ABU0Z5H7</accession>
<keyword evidence="4" id="KW-0326">Glycosidase</keyword>
<gene>
    <name evidence="6" type="ORF">Q9R08_14885</name>
</gene>
<dbReference type="Gene3D" id="2.60.40.10">
    <property type="entry name" value="Immunoglobulins"/>
    <property type="match status" value="1"/>
</dbReference>
<evidence type="ECO:0000259" key="5">
    <source>
        <dbReference type="Pfam" id="PF22666"/>
    </source>
</evidence>
<evidence type="ECO:0000256" key="1">
    <source>
        <dbReference type="ARBA" id="ARBA00000829"/>
    </source>
</evidence>
<comment type="catalytic activity">
    <reaction evidence="1">
        <text>Hydrolysis of terminal, non-reducing beta-D-mannose residues in beta-D-mannosides.</text>
        <dbReference type="EC" id="3.2.1.25"/>
    </reaction>
</comment>
<sequence>MRRIHSLSDDEWEMREALGDTWQWHIRKPAERRNSVTMAAQTDAWIRSRVPGSVVDDLVRAGEVRTPYFARQTRESEWTAERHWVYRRLVDVPRLDASDGVWLELEGVDPGGWVFWDGRLIGEITGLHNHTWLRVGGEGDPPVAVGAHTLAVVIRPAEPTEPQVGRTDRVRALSPRLTSGWDFAPRLRHQGIWRDVRLVIGPSALTAVSARSSVDLDAGTGSVIVEASVDAVDAPSPPVTAVLLRDGVVVATETSTAGTIRLDLEEVELWQPIGHGGQTLYDLRVTSGGHTRSFRVGFRDARLVPNHGAPVGALGYTAVINGDRVPLVGWNWAPVDIQFGTIDATRTRHLVDLAADSGARILRVWGGGLLESEEFYEACDERGLLVWQEFSQSSSGTQSTPSADAAFVAHAVDQALRAVERLAHHASLFVWCGGNELEDDLGPLDETRSPVLAAMRDTLAAADPGRAWLPTSPSGPTFHHRLDRIAADPEGQHDVHGPWEHQGLEGHHTLADAGTNLAHTEFGVEGMAGMRSLRGIVPAESLWPADRSNPVYRHLGEWWNNADLVSECFGGRIDGIEQLGRASQWLQATGLQYAIEADRRRWPRCSMVLPWQLAESFPNAWCTSVVEWSGEAKPAFHAATRAFARDRVTLQTPRSAWAGHERLTARAWVWSERGVSPGSIVLLRLRDAAGRTLKEVSASALDSVGEPRPVVALEVAHVGSNGIVIWEAEWRDAAGRSIDVERSVATLGADLGGLLDLPAAQLHAAVHDDGHAWRIRIAHVSGAAAIGAGLRDARPWGSPGRALVRDDPRPLLPGESREHRVEWRGVAPAERALSLDAWNVPAIPLVSSATDDRPRAGRCRVG</sequence>
<dbReference type="RefSeq" id="WP_308868889.1">
    <property type="nucleotide sequence ID" value="NZ_JAVFWO010000004.1"/>
</dbReference>
<dbReference type="SUPFAM" id="SSF51445">
    <property type="entry name" value="(Trans)glycosidases"/>
    <property type="match status" value="1"/>
</dbReference>
<dbReference type="InterPro" id="IPR036156">
    <property type="entry name" value="Beta-gal/glucu_dom_sf"/>
</dbReference>
<dbReference type="InterPro" id="IPR054593">
    <property type="entry name" value="Beta-mannosidase-like_N2"/>
</dbReference>
<dbReference type="InterPro" id="IPR008979">
    <property type="entry name" value="Galactose-bd-like_sf"/>
</dbReference>
<organism evidence="6 7">
    <name type="scientific">Microbacterium psychrotolerans</name>
    <dbReference type="NCBI Taxonomy" id="3068321"/>
    <lineage>
        <taxon>Bacteria</taxon>
        <taxon>Bacillati</taxon>
        <taxon>Actinomycetota</taxon>
        <taxon>Actinomycetes</taxon>
        <taxon>Micrococcales</taxon>
        <taxon>Microbacteriaceae</taxon>
        <taxon>Microbacterium</taxon>
    </lineage>
</organism>
<dbReference type="PANTHER" id="PTHR43730:SF1">
    <property type="entry name" value="BETA-MANNOSIDASE"/>
    <property type="match status" value="1"/>
</dbReference>
<dbReference type="Gene3D" id="2.60.120.260">
    <property type="entry name" value="Galactose-binding domain-like"/>
    <property type="match status" value="1"/>
</dbReference>
<dbReference type="InterPro" id="IPR017853">
    <property type="entry name" value="GH"/>
</dbReference>
<proteinExistence type="predicted"/>
<dbReference type="PANTHER" id="PTHR43730">
    <property type="entry name" value="BETA-MANNOSIDASE"/>
    <property type="match status" value="1"/>
</dbReference>
<dbReference type="Pfam" id="PF22666">
    <property type="entry name" value="Glyco_hydro_2_N2"/>
    <property type="match status" value="1"/>
</dbReference>
<comment type="caution">
    <text evidence="6">The sequence shown here is derived from an EMBL/GenBank/DDBJ whole genome shotgun (WGS) entry which is preliminary data.</text>
</comment>
<dbReference type="InterPro" id="IPR013783">
    <property type="entry name" value="Ig-like_fold"/>
</dbReference>
<dbReference type="InterPro" id="IPR050887">
    <property type="entry name" value="Beta-mannosidase_GH2"/>
</dbReference>
<evidence type="ECO:0000313" key="6">
    <source>
        <dbReference type="EMBL" id="MDQ7879273.1"/>
    </source>
</evidence>
<dbReference type="EC" id="3.2.1.25" evidence="2"/>
<evidence type="ECO:0000256" key="3">
    <source>
        <dbReference type="ARBA" id="ARBA00022801"/>
    </source>
</evidence>
<keyword evidence="7" id="KW-1185">Reference proteome</keyword>
<feature type="domain" description="Beta-mannosidase-like galactose-binding" evidence="5">
    <location>
        <begin position="39"/>
        <end position="194"/>
    </location>
</feature>
<evidence type="ECO:0000256" key="4">
    <source>
        <dbReference type="ARBA" id="ARBA00023295"/>
    </source>
</evidence>
<reference evidence="6 7" key="1">
    <citation type="submission" date="2023-08" db="EMBL/GenBank/DDBJ databases">
        <title>Microbacterium psychrotolerans sp. nov., a psychrotolerant bacterium isolated from soil in Heilongjiang Province, China.</title>
        <authorList>
            <person name="An P."/>
            <person name="Zhao D."/>
            <person name="Xiang H."/>
        </authorList>
    </citation>
    <scope>NUCLEOTIDE SEQUENCE [LARGE SCALE GENOMIC DNA]</scope>
    <source>
        <strain evidence="6 7">QXD-8</strain>
    </source>
</reference>
<dbReference type="Gene3D" id="3.20.20.80">
    <property type="entry name" value="Glycosidases"/>
    <property type="match status" value="1"/>
</dbReference>
<dbReference type="SUPFAM" id="SSF49785">
    <property type="entry name" value="Galactose-binding domain-like"/>
    <property type="match status" value="1"/>
</dbReference>
<name>A0ABU0Z5H7_9MICO</name>
<dbReference type="Proteomes" id="UP001235133">
    <property type="component" value="Unassembled WGS sequence"/>
</dbReference>
<evidence type="ECO:0000256" key="2">
    <source>
        <dbReference type="ARBA" id="ARBA00012754"/>
    </source>
</evidence>
<protein>
    <recommendedName>
        <fullName evidence="2">beta-mannosidase</fullName>
        <ecNumber evidence="2">3.2.1.25</ecNumber>
    </recommendedName>
</protein>
<keyword evidence="3" id="KW-0378">Hydrolase</keyword>
<evidence type="ECO:0000313" key="7">
    <source>
        <dbReference type="Proteomes" id="UP001235133"/>
    </source>
</evidence>